<keyword evidence="1" id="KW-0540">Nuclease</keyword>
<gene>
    <name evidence="2" type="ORF">MAR_013218</name>
</gene>
<proteinExistence type="predicted"/>
<accession>A0ABY7G2M7</accession>
<reference evidence="2" key="1">
    <citation type="submission" date="2022-11" db="EMBL/GenBank/DDBJ databases">
        <title>Centuries of genome instability and evolution in soft-shell clam transmissible cancer (bioRxiv).</title>
        <authorList>
            <person name="Hart S.F.M."/>
            <person name="Yonemitsu M.A."/>
            <person name="Giersch R.M."/>
            <person name="Beal B.F."/>
            <person name="Arriagada G."/>
            <person name="Davis B.W."/>
            <person name="Ostrander E.A."/>
            <person name="Goff S.P."/>
            <person name="Metzger M.J."/>
        </authorList>
    </citation>
    <scope>NUCLEOTIDE SEQUENCE</scope>
    <source>
        <strain evidence="2">MELC-2E11</strain>
        <tissue evidence="2">Siphon/mantle</tissue>
    </source>
</reference>
<dbReference type="InterPro" id="IPR022894">
    <property type="entry name" value="Oligoribonuclease"/>
</dbReference>
<dbReference type="PANTHER" id="PTHR11046">
    <property type="entry name" value="OLIGORIBONUCLEASE, MITOCHONDRIAL"/>
    <property type="match status" value="1"/>
</dbReference>
<keyword evidence="3" id="KW-1185">Reference proteome</keyword>
<dbReference type="EMBL" id="CP111026">
    <property type="protein sequence ID" value="WAR27514.1"/>
    <property type="molecule type" value="Genomic_DNA"/>
</dbReference>
<dbReference type="PANTHER" id="PTHR11046:SF25">
    <property type="match status" value="1"/>
</dbReference>
<evidence type="ECO:0000313" key="3">
    <source>
        <dbReference type="Proteomes" id="UP001164746"/>
    </source>
</evidence>
<organism evidence="2 3">
    <name type="scientific">Mya arenaria</name>
    <name type="common">Soft-shell clam</name>
    <dbReference type="NCBI Taxonomy" id="6604"/>
    <lineage>
        <taxon>Eukaryota</taxon>
        <taxon>Metazoa</taxon>
        <taxon>Spiralia</taxon>
        <taxon>Lophotrochozoa</taxon>
        <taxon>Mollusca</taxon>
        <taxon>Bivalvia</taxon>
        <taxon>Autobranchia</taxon>
        <taxon>Heteroconchia</taxon>
        <taxon>Euheterodonta</taxon>
        <taxon>Imparidentia</taxon>
        <taxon>Neoheterodontei</taxon>
        <taxon>Myida</taxon>
        <taxon>Myoidea</taxon>
        <taxon>Myidae</taxon>
        <taxon>Mya</taxon>
    </lineage>
</organism>
<protein>
    <submittedName>
        <fullName evidence="2">Uncharacterized protein</fullName>
    </submittedName>
</protein>
<sequence length="135" mass="15494">MHGCEKSGIGQHFQAYLKNEDKRNQLVTFGGHRYNHLFCAAGRTYHHRNDIKNFSDSLSDPNDLMKSVAFDIQEQVFLSSVRPLGIIDKLITGVLQLKLEEYSKDSTALLEEETLFPDEMLAKMRCFIHSSNLKM</sequence>
<evidence type="ECO:0000256" key="1">
    <source>
        <dbReference type="ARBA" id="ARBA00022722"/>
    </source>
</evidence>
<dbReference type="Proteomes" id="UP001164746">
    <property type="component" value="Chromosome 15"/>
</dbReference>
<keyword evidence="1" id="KW-0378">Hydrolase</keyword>
<evidence type="ECO:0000313" key="2">
    <source>
        <dbReference type="EMBL" id="WAR27514.1"/>
    </source>
</evidence>
<name>A0ABY7G2M7_MYAAR</name>